<dbReference type="EMBL" id="JAAKZH010000001">
    <property type="protein sequence ID" value="NGO62491.1"/>
    <property type="molecule type" value="Genomic_DNA"/>
</dbReference>
<dbReference type="Proteomes" id="UP000477849">
    <property type="component" value="Unassembled WGS sequence"/>
</dbReference>
<keyword evidence="2" id="KW-1185">Reference proteome</keyword>
<accession>A0A6M1RWV4</accession>
<reference evidence="1 2" key="1">
    <citation type="submission" date="2020-02" db="EMBL/GenBank/DDBJ databases">
        <title>Genome sequence of the type strain CCBAU10050 of Rhizobium daejeonense.</title>
        <authorList>
            <person name="Gao J."/>
            <person name="Sun J."/>
        </authorList>
    </citation>
    <scope>NUCLEOTIDE SEQUENCE [LARGE SCALE GENOMIC DNA]</scope>
    <source>
        <strain evidence="1 2">CCBAU10050</strain>
    </source>
</reference>
<protein>
    <submittedName>
        <fullName evidence="1">Uncharacterized protein</fullName>
    </submittedName>
</protein>
<evidence type="ECO:0000313" key="1">
    <source>
        <dbReference type="EMBL" id="NGO62491.1"/>
    </source>
</evidence>
<dbReference type="AlphaFoldDB" id="A0A6M1RWV4"/>
<organism evidence="1 2">
    <name type="scientific">Rhizobium daejeonense</name>
    <dbReference type="NCBI Taxonomy" id="240521"/>
    <lineage>
        <taxon>Bacteria</taxon>
        <taxon>Pseudomonadati</taxon>
        <taxon>Pseudomonadota</taxon>
        <taxon>Alphaproteobacteria</taxon>
        <taxon>Hyphomicrobiales</taxon>
        <taxon>Rhizobiaceae</taxon>
        <taxon>Rhizobium/Agrobacterium group</taxon>
        <taxon>Rhizobium</taxon>
    </lineage>
</organism>
<sequence>MIIAIMTTLSLIAPAAAKSKLDIVTIFDQFMISKAIASKCARPDETKRAKFFLNMETVRFYATQRLKQMYPKATDEMIAKGAMQRQAELDKGASEIIAKEGCDSPQIKEALRRFDMQADMNLFESTKDK</sequence>
<proteinExistence type="predicted"/>
<dbReference type="RefSeq" id="WP_163900357.1">
    <property type="nucleotide sequence ID" value="NZ_CP048427.1"/>
</dbReference>
<name>A0A6M1RWV4_9HYPH</name>
<evidence type="ECO:0000313" key="2">
    <source>
        <dbReference type="Proteomes" id="UP000477849"/>
    </source>
</evidence>
<gene>
    <name evidence="1" type="ORF">G6N76_02305</name>
</gene>
<comment type="caution">
    <text evidence="1">The sequence shown here is derived from an EMBL/GenBank/DDBJ whole genome shotgun (WGS) entry which is preliminary data.</text>
</comment>